<keyword evidence="3" id="KW-0238">DNA-binding</keyword>
<dbReference type="InterPro" id="IPR039420">
    <property type="entry name" value="WalR-like"/>
</dbReference>
<dbReference type="InterPro" id="IPR000792">
    <property type="entry name" value="Tscrpt_reg_LuxR_C"/>
</dbReference>
<dbReference type="PRINTS" id="PR00038">
    <property type="entry name" value="HTHLUXR"/>
</dbReference>
<evidence type="ECO:0000259" key="7">
    <source>
        <dbReference type="PROSITE" id="PS50110"/>
    </source>
</evidence>
<dbReference type="SUPFAM" id="SSF52172">
    <property type="entry name" value="CheY-like"/>
    <property type="match status" value="1"/>
</dbReference>
<dbReference type="Pfam" id="PF00196">
    <property type="entry name" value="GerE"/>
    <property type="match status" value="1"/>
</dbReference>
<gene>
    <name evidence="8" type="ORF">LX83_007252</name>
</gene>
<evidence type="ECO:0000256" key="1">
    <source>
        <dbReference type="ARBA" id="ARBA00022553"/>
    </source>
</evidence>
<evidence type="ECO:0000256" key="4">
    <source>
        <dbReference type="ARBA" id="ARBA00023163"/>
    </source>
</evidence>
<dbReference type="CDD" id="cd17535">
    <property type="entry name" value="REC_NarL-like"/>
    <property type="match status" value="1"/>
</dbReference>
<feature type="modified residue" description="4-aspartylphosphate" evidence="5">
    <location>
        <position position="49"/>
    </location>
</feature>
<keyword evidence="1 5" id="KW-0597">Phosphoprotein</keyword>
<dbReference type="Gene3D" id="3.40.50.2300">
    <property type="match status" value="1"/>
</dbReference>
<name>A0AAE3KJM0_9PSEU</name>
<dbReference type="Pfam" id="PF00072">
    <property type="entry name" value="Response_reg"/>
    <property type="match status" value="1"/>
</dbReference>
<dbReference type="InterPro" id="IPR016032">
    <property type="entry name" value="Sig_transdc_resp-reg_C-effctor"/>
</dbReference>
<dbReference type="RefSeq" id="WP_253780583.1">
    <property type="nucleotide sequence ID" value="NZ_JAMTCK010000031.1"/>
</dbReference>
<evidence type="ECO:0000313" key="9">
    <source>
        <dbReference type="Proteomes" id="UP001206128"/>
    </source>
</evidence>
<feature type="domain" description="Response regulatory" evidence="7">
    <location>
        <begin position="1"/>
        <end position="114"/>
    </location>
</feature>
<evidence type="ECO:0000256" key="3">
    <source>
        <dbReference type="ARBA" id="ARBA00023125"/>
    </source>
</evidence>
<dbReference type="PANTHER" id="PTHR43214:SF24">
    <property type="entry name" value="TRANSCRIPTIONAL REGULATORY PROTEIN NARL-RELATED"/>
    <property type="match status" value="1"/>
</dbReference>
<dbReference type="GO" id="GO:0003677">
    <property type="term" value="F:DNA binding"/>
    <property type="evidence" value="ECO:0007669"/>
    <property type="project" value="UniProtKB-KW"/>
</dbReference>
<protein>
    <submittedName>
        <fullName evidence="8">Two component transcriptional regulator, LuxR family</fullName>
    </submittedName>
</protein>
<dbReference type="SMART" id="SM00448">
    <property type="entry name" value="REC"/>
    <property type="match status" value="1"/>
</dbReference>
<feature type="domain" description="HTH luxR-type" evidence="6">
    <location>
        <begin position="137"/>
        <end position="202"/>
    </location>
</feature>
<sequence>MVLADDEKLIRSGWATMLSIHPDITVVGEAEDGRQAVALGARADVVLMDIRMPGVDGLAATRELTALAPDTRVVVVTTFEHDQLVWGALRAGAAGFVLKRSPVETLVNAIRVAHARESVLFPDAVRRIAARHAHAAAPRSAVDLTARESDVLRLLARGLSNGEIAAALVVSRETVKTHVRNLLAKLQARDRTQAVVRAYELGLVFSGTADDHLGVEFR</sequence>
<dbReference type="PANTHER" id="PTHR43214">
    <property type="entry name" value="TWO-COMPONENT RESPONSE REGULATOR"/>
    <property type="match status" value="1"/>
</dbReference>
<accession>A0AAE3KJM0</accession>
<dbReference type="InterPro" id="IPR058245">
    <property type="entry name" value="NreC/VraR/RcsB-like_REC"/>
</dbReference>
<evidence type="ECO:0000256" key="5">
    <source>
        <dbReference type="PROSITE-ProRule" id="PRU00169"/>
    </source>
</evidence>
<dbReference type="PROSITE" id="PS50043">
    <property type="entry name" value="HTH_LUXR_2"/>
    <property type="match status" value="1"/>
</dbReference>
<evidence type="ECO:0000259" key="6">
    <source>
        <dbReference type="PROSITE" id="PS50043"/>
    </source>
</evidence>
<keyword evidence="4" id="KW-0804">Transcription</keyword>
<dbReference type="EMBL" id="JAMTCK010000031">
    <property type="protein sequence ID" value="MCP2170361.1"/>
    <property type="molecule type" value="Genomic_DNA"/>
</dbReference>
<comment type="caution">
    <text evidence="8">The sequence shown here is derived from an EMBL/GenBank/DDBJ whole genome shotgun (WGS) entry which is preliminary data.</text>
</comment>
<dbReference type="InterPro" id="IPR011006">
    <property type="entry name" value="CheY-like_superfamily"/>
</dbReference>
<dbReference type="GO" id="GO:0006355">
    <property type="term" value="P:regulation of DNA-templated transcription"/>
    <property type="evidence" value="ECO:0007669"/>
    <property type="project" value="InterPro"/>
</dbReference>
<dbReference type="Proteomes" id="UP001206128">
    <property type="component" value="Unassembled WGS sequence"/>
</dbReference>
<dbReference type="SUPFAM" id="SSF46894">
    <property type="entry name" value="C-terminal effector domain of the bipartite response regulators"/>
    <property type="match status" value="1"/>
</dbReference>
<dbReference type="GO" id="GO:0000160">
    <property type="term" value="P:phosphorelay signal transduction system"/>
    <property type="evidence" value="ECO:0007669"/>
    <property type="project" value="InterPro"/>
</dbReference>
<dbReference type="PROSITE" id="PS00622">
    <property type="entry name" value="HTH_LUXR_1"/>
    <property type="match status" value="1"/>
</dbReference>
<dbReference type="InterPro" id="IPR001789">
    <property type="entry name" value="Sig_transdc_resp-reg_receiver"/>
</dbReference>
<reference evidence="8" key="1">
    <citation type="submission" date="2022-06" db="EMBL/GenBank/DDBJ databases">
        <title>Genomic Encyclopedia of Archaeal and Bacterial Type Strains, Phase II (KMG-II): from individual species to whole genera.</title>
        <authorList>
            <person name="Goeker M."/>
        </authorList>
    </citation>
    <scope>NUCLEOTIDE SEQUENCE</scope>
    <source>
        <strain evidence="8">DSM 43935</strain>
    </source>
</reference>
<dbReference type="PROSITE" id="PS50110">
    <property type="entry name" value="RESPONSE_REGULATORY"/>
    <property type="match status" value="1"/>
</dbReference>
<keyword evidence="2" id="KW-0805">Transcription regulation</keyword>
<dbReference type="CDD" id="cd06170">
    <property type="entry name" value="LuxR_C_like"/>
    <property type="match status" value="1"/>
</dbReference>
<evidence type="ECO:0000313" key="8">
    <source>
        <dbReference type="EMBL" id="MCP2170361.1"/>
    </source>
</evidence>
<organism evidence="8 9">
    <name type="scientific">Goodfellowiella coeruleoviolacea</name>
    <dbReference type="NCBI Taxonomy" id="334858"/>
    <lineage>
        <taxon>Bacteria</taxon>
        <taxon>Bacillati</taxon>
        <taxon>Actinomycetota</taxon>
        <taxon>Actinomycetes</taxon>
        <taxon>Pseudonocardiales</taxon>
        <taxon>Pseudonocardiaceae</taxon>
        <taxon>Goodfellowiella</taxon>
    </lineage>
</organism>
<dbReference type="SMART" id="SM00421">
    <property type="entry name" value="HTH_LUXR"/>
    <property type="match status" value="1"/>
</dbReference>
<evidence type="ECO:0000256" key="2">
    <source>
        <dbReference type="ARBA" id="ARBA00023015"/>
    </source>
</evidence>
<keyword evidence="9" id="KW-1185">Reference proteome</keyword>
<dbReference type="AlphaFoldDB" id="A0AAE3KJM0"/>
<proteinExistence type="predicted"/>